<comment type="caution">
    <text evidence="1">The sequence shown here is derived from an EMBL/GenBank/DDBJ whole genome shotgun (WGS) entry which is preliminary data.</text>
</comment>
<reference evidence="1" key="1">
    <citation type="journal article" date="2019" name="Sci. Rep.">
        <title>Draft genome of Tanacetum cinerariifolium, the natural source of mosquito coil.</title>
        <authorList>
            <person name="Yamashiro T."/>
            <person name="Shiraishi A."/>
            <person name="Satake H."/>
            <person name="Nakayama K."/>
        </authorList>
    </citation>
    <scope>NUCLEOTIDE SEQUENCE</scope>
</reference>
<evidence type="ECO:0000313" key="1">
    <source>
        <dbReference type="EMBL" id="GFC85348.1"/>
    </source>
</evidence>
<dbReference type="EMBL" id="BKCJ011099481">
    <property type="protein sequence ID" value="GFC85348.1"/>
    <property type="molecule type" value="Genomic_DNA"/>
</dbReference>
<name>A0A699RIX2_TANCI</name>
<proteinExistence type="predicted"/>
<sequence>MFDCDDYLSKPDLVFNTAPTSVETGHSAFNVQLSPTKPDQDLSHTNRPLAPIIEDWVSDFVDEFETKAPQIVPSFV</sequence>
<dbReference type="AlphaFoldDB" id="A0A699RIX2"/>
<accession>A0A699RIX2</accession>
<organism evidence="1">
    <name type="scientific">Tanacetum cinerariifolium</name>
    <name type="common">Dalmatian daisy</name>
    <name type="synonym">Chrysanthemum cinerariifolium</name>
    <dbReference type="NCBI Taxonomy" id="118510"/>
    <lineage>
        <taxon>Eukaryota</taxon>
        <taxon>Viridiplantae</taxon>
        <taxon>Streptophyta</taxon>
        <taxon>Embryophyta</taxon>
        <taxon>Tracheophyta</taxon>
        <taxon>Spermatophyta</taxon>
        <taxon>Magnoliopsida</taxon>
        <taxon>eudicotyledons</taxon>
        <taxon>Gunneridae</taxon>
        <taxon>Pentapetalae</taxon>
        <taxon>asterids</taxon>
        <taxon>campanulids</taxon>
        <taxon>Asterales</taxon>
        <taxon>Asteraceae</taxon>
        <taxon>Asteroideae</taxon>
        <taxon>Anthemideae</taxon>
        <taxon>Anthemidinae</taxon>
        <taxon>Tanacetum</taxon>
    </lineage>
</organism>
<protein>
    <submittedName>
        <fullName evidence="1">Uncharacterized protein</fullName>
    </submittedName>
</protein>
<gene>
    <name evidence="1" type="ORF">Tci_857318</name>
</gene>